<evidence type="ECO:0000313" key="3">
    <source>
        <dbReference type="EMBL" id="MBA2882447.1"/>
    </source>
</evidence>
<comment type="caution">
    <text evidence="3">The sequence shown here is derived from an EMBL/GenBank/DDBJ whole genome shotgun (WGS) entry which is preliminary data.</text>
</comment>
<dbReference type="InterPro" id="IPR009078">
    <property type="entry name" value="Ferritin-like_SF"/>
</dbReference>
<dbReference type="GO" id="GO:0046872">
    <property type="term" value="F:metal ion binding"/>
    <property type="evidence" value="ECO:0007669"/>
    <property type="project" value="InterPro"/>
</dbReference>
<dbReference type="InterPro" id="IPR003251">
    <property type="entry name" value="Rr_diiron-bd_dom"/>
</dbReference>
<name>A0A7W0CB74_9BACT</name>
<dbReference type="SUPFAM" id="SSF47240">
    <property type="entry name" value="Ferritin-like"/>
    <property type="match status" value="1"/>
</dbReference>
<feature type="domain" description="Rubrerythrin diiron-binding" evidence="2">
    <location>
        <begin position="14"/>
        <end position="151"/>
    </location>
</feature>
<accession>A0A7W0CB74</accession>
<evidence type="ECO:0000256" key="1">
    <source>
        <dbReference type="SAM" id="Coils"/>
    </source>
</evidence>
<reference evidence="3 4" key="1">
    <citation type="submission" date="2020-07" db="EMBL/GenBank/DDBJ databases">
        <title>Genomic Encyclopedia of Type Strains, Phase IV (KMG-IV): sequencing the most valuable type-strain genomes for metagenomic binning, comparative biology and taxonomic classification.</title>
        <authorList>
            <person name="Goeker M."/>
        </authorList>
    </citation>
    <scope>NUCLEOTIDE SEQUENCE [LARGE SCALE GENOMIC DNA]</scope>
    <source>
        <strain evidence="3 4">DSM 17721</strain>
    </source>
</reference>
<feature type="coiled-coil region" evidence="1">
    <location>
        <begin position="38"/>
        <end position="69"/>
    </location>
</feature>
<dbReference type="AlphaFoldDB" id="A0A7W0CB74"/>
<dbReference type="EMBL" id="JACDUS010000009">
    <property type="protein sequence ID" value="MBA2882447.1"/>
    <property type="molecule type" value="Genomic_DNA"/>
</dbReference>
<dbReference type="Pfam" id="PF02915">
    <property type="entry name" value="Rubrerythrin"/>
    <property type="match status" value="1"/>
</dbReference>
<proteinExistence type="predicted"/>
<protein>
    <submittedName>
        <fullName evidence="3">Rubrerythrin</fullName>
    </submittedName>
</protein>
<keyword evidence="1" id="KW-0175">Coiled coil</keyword>
<sequence>MAAFDFSADDVFKLAEDIEINGEQFYRKAAQDVDDPKNEEMLNNLADMEADHKRLFEQMRAELKEKEKTQTVFDPEGDAENYLKALADIRVFFEKPIDTSSMENILKAAIQAEKDSIVLYLGMKELVPEKYGKNRLENIIKEEMGHIRLLSGELTKLKK</sequence>
<dbReference type="CDD" id="cd01045">
    <property type="entry name" value="Ferritin_like_AB"/>
    <property type="match status" value="1"/>
</dbReference>
<gene>
    <name evidence="3" type="ORF">HNR65_002794</name>
</gene>
<dbReference type="GO" id="GO:0016491">
    <property type="term" value="F:oxidoreductase activity"/>
    <property type="evidence" value="ECO:0007669"/>
    <property type="project" value="InterPro"/>
</dbReference>
<keyword evidence="4" id="KW-1185">Reference proteome</keyword>
<organism evidence="3 4">
    <name type="scientific">Desulfosalsimonas propionicica</name>
    <dbReference type="NCBI Taxonomy" id="332175"/>
    <lineage>
        <taxon>Bacteria</taxon>
        <taxon>Pseudomonadati</taxon>
        <taxon>Thermodesulfobacteriota</taxon>
        <taxon>Desulfobacteria</taxon>
        <taxon>Desulfobacterales</taxon>
        <taxon>Desulfosalsimonadaceae</taxon>
        <taxon>Desulfosalsimonas</taxon>
    </lineage>
</organism>
<dbReference type="Gene3D" id="1.20.1260.10">
    <property type="match status" value="1"/>
</dbReference>
<dbReference type="InterPro" id="IPR012347">
    <property type="entry name" value="Ferritin-like"/>
</dbReference>
<evidence type="ECO:0000313" key="4">
    <source>
        <dbReference type="Proteomes" id="UP000525298"/>
    </source>
</evidence>
<evidence type="ECO:0000259" key="2">
    <source>
        <dbReference type="Pfam" id="PF02915"/>
    </source>
</evidence>
<dbReference type="Proteomes" id="UP000525298">
    <property type="component" value="Unassembled WGS sequence"/>
</dbReference>
<dbReference type="RefSeq" id="WP_181552077.1">
    <property type="nucleotide sequence ID" value="NZ_JACDUS010000009.1"/>
</dbReference>